<name>A0ABT8VH49_9BACL</name>
<reference evidence="3" key="1">
    <citation type="submission" date="2023-07" db="EMBL/GenBank/DDBJ databases">
        <authorList>
            <person name="Aktuganov G."/>
            <person name="Boyko T."/>
            <person name="Delegan Y."/>
            <person name="Galimzianova N."/>
            <person name="Gilvanova E."/>
            <person name="Korobov V."/>
            <person name="Kuzmina L."/>
            <person name="Melentiev A."/>
            <person name="Milman P."/>
            <person name="Ryabova A."/>
            <person name="Stupak E."/>
            <person name="Yasakov T."/>
            <person name="Zharikova N."/>
            <person name="Zhurenko E."/>
        </authorList>
    </citation>
    <scope>NUCLEOTIDE SEQUENCE</scope>
    <source>
        <strain evidence="3">IB-739</strain>
    </source>
</reference>
<dbReference type="PANTHER" id="PTHR34477:SF1">
    <property type="entry name" value="UPF0213 PROTEIN YHBQ"/>
    <property type="match status" value="1"/>
</dbReference>
<comment type="caution">
    <text evidence="3">The sequence shown here is derived from an EMBL/GenBank/DDBJ whole genome shotgun (WGS) entry which is preliminary data.</text>
</comment>
<accession>A0ABT8VH49</accession>
<keyword evidence="4" id="KW-1185">Reference proteome</keyword>
<dbReference type="Pfam" id="PF01541">
    <property type="entry name" value="GIY-YIG"/>
    <property type="match status" value="1"/>
</dbReference>
<feature type="domain" description="GIY-YIG" evidence="2">
    <location>
        <begin position="7"/>
        <end position="84"/>
    </location>
</feature>
<dbReference type="Proteomes" id="UP001168883">
    <property type="component" value="Unassembled WGS sequence"/>
</dbReference>
<evidence type="ECO:0000313" key="3">
    <source>
        <dbReference type="EMBL" id="MDO3680314.1"/>
    </source>
</evidence>
<evidence type="ECO:0000256" key="1">
    <source>
        <dbReference type="ARBA" id="ARBA00007435"/>
    </source>
</evidence>
<organism evidence="3 4">
    <name type="scientific">Paenibacillus ehimensis</name>
    <dbReference type="NCBI Taxonomy" id="79264"/>
    <lineage>
        <taxon>Bacteria</taxon>
        <taxon>Bacillati</taxon>
        <taxon>Bacillota</taxon>
        <taxon>Bacilli</taxon>
        <taxon>Bacillales</taxon>
        <taxon>Paenibacillaceae</taxon>
        <taxon>Paenibacillus</taxon>
    </lineage>
</organism>
<protein>
    <submittedName>
        <fullName evidence="3">GIY-YIG nuclease family protein</fullName>
    </submittedName>
</protein>
<evidence type="ECO:0000259" key="2">
    <source>
        <dbReference type="PROSITE" id="PS50164"/>
    </source>
</evidence>
<dbReference type="PROSITE" id="PS50164">
    <property type="entry name" value="GIY_YIG"/>
    <property type="match status" value="1"/>
</dbReference>
<proteinExistence type="inferred from homology"/>
<dbReference type="InterPro" id="IPR000305">
    <property type="entry name" value="GIY-YIG_endonuc"/>
</dbReference>
<dbReference type="PANTHER" id="PTHR34477">
    <property type="entry name" value="UPF0213 PROTEIN YHBQ"/>
    <property type="match status" value="1"/>
</dbReference>
<dbReference type="EMBL" id="JAUMKJ010000039">
    <property type="protein sequence ID" value="MDO3680314.1"/>
    <property type="molecule type" value="Genomic_DNA"/>
</dbReference>
<dbReference type="InterPro" id="IPR035901">
    <property type="entry name" value="GIY-YIG_endonuc_sf"/>
</dbReference>
<comment type="similarity">
    <text evidence="1">Belongs to the UPF0213 family.</text>
</comment>
<dbReference type="Gene3D" id="3.40.1440.10">
    <property type="entry name" value="GIY-YIG endonuclease"/>
    <property type="match status" value="1"/>
</dbReference>
<evidence type="ECO:0000313" key="4">
    <source>
        <dbReference type="Proteomes" id="UP001168883"/>
    </source>
</evidence>
<gene>
    <name evidence="3" type="ORF">Q3C12_25220</name>
</gene>
<sequence>MFPFETCPRWVYVLKLEEGKYYVGQTDDLEKRMKRHGTKHGAAWTHIYKPVEIIRKIDLGFCTEETALKRENEITLEFMKAYGWENVRGGQFTNPNELKIYNQFIAHEAESNLPFRYSKPQQVDERHKLKIFKGMNRSKDKLDLFKNFDAKSRATIHSSIQGTFGGRTSNMTIEQIEAIDIKDICDRWFNKNSTIYASLSYEDALQQFTKLKRDKIYRKLSL</sequence>
<dbReference type="RefSeq" id="WP_302880581.1">
    <property type="nucleotide sequence ID" value="NZ_JARLKN010000073.1"/>
</dbReference>
<dbReference type="SUPFAM" id="SSF82771">
    <property type="entry name" value="GIY-YIG endonuclease"/>
    <property type="match status" value="1"/>
</dbReference>
<dbReference type="InterPro" id="IPR050190">
    <property type="entry name" value="UPF0213_domain"/>
</dbReference>